<gene>
    <name evidence="4" type="ORF">ACM44_02300</name>
</gene>
<comment type="caution">
    <text evidence="4">The sequence shown here is derived from an EMBL/GenBank/DDBJ whole genome shotgun (WGS) entry which is preliminary data.</text>
</comment>
<dbReference type="NCBIfam" id="TIGR04183">
    <property type="entry name" value="Por_Secre_tail"/>
    <property type="match status" value="1"/>
</dbReference>
<keyword evidence="5" id="KW-1185">Reference proteome</keyword>
<dbReference type="STRING" id="1304281.ACM44_02300"/>
<name>A0A0J7J2M9_9FLAO</name>
<keyword evidence="1" id="KW-0732">Signal</keyword>
<feature type="domain" description="Secretion system C-terminal sorting" evidence="2">
    <location>
        <begin position="761"/>
        <end position="830"/>
    </location>
</feature>
<organism evidence="4 5">
    <name type="scientific">Chryseobacterium koreense CCUG 49689</name>
    <dbReference type="NCBI Taxonomy" id="1304281"/>
    <lineage>
        <taxon>Bacteria</taxon>
        <taxon>Pseudomonadati</taxon>
        <taxon>Bacteroidota</taxon>
        <taxon>Flavobacteriia</taxon>
        <taxon>Flavobacteriales</taxon>
        <taxon>Weeksellaceae</taxon>
        <taxon>Chryseobacterium group</taxon>
        <taxon>Chryseobacterium</taxon>
    </lineage>
</organism>
<dbReference type="InterPro" id="IPR045474">
    <property type="entry name" value="GEVED"/>
</dbReference>
<evidence type="ECO:0000313" key="4">
    <source>
        <dbReference type="EMBL" id="KMQ72296.1"/>
    </source>
</evidence>
<dbReference type="AlphaFoldDB" id="A0A0J7J2M9"/>
<evidence type="ECO:0000313" key="5">
    <source>
        <dbReference type="Proteomes" id="UP000035900"/>
    </source>
</evidence>
<dbReference type="Pfam" id="PF18962">
    <property type="entry name" value="Por_Secre_tail"/>
    <property type="match status" value="1"/>
</dbReference>
<accession>A0A0J7J2M9</accession>
<protein>
    <submittedName>
        <fullName evidence="4">Uncharacterized protein</fullName>
    </submittedName>
</protein>
<feature type="domain" description="GEVED" evidence="3">
    <location>
        <begin position="663"/>
        <end position="743"/>
    </location>
</feature>
<proteinExistence type="predicted"/>
<dbReference type="EMBL" id="LFNG01000003">
    <property type="protein sequence ID" value="KMQ72296.1"/>
    <property type="molecule type" value="Genomic_DNA"/>
</dbReference>
<dbReference type="Pfam" id="PF20009">
    <property type="entry name" value="GEVED"/>
    <property type="match status" value="1"/>
</dbReference>
<dbReference type="Proteomes" id="UP000035900">
    <property type="component" value="Unassembled WGS sequence"/>
</dbReference>
<sequence>MTAETAAQQVKSKTVRANQTLNVVTANRDNSNFSQTELVEKRAQNVKHFRNADGTFTAQIGGNYHYKDSNGKWQDINLNIQANANGFSNLTNEVKSFFPKNAGSTSGVKMQLPNGDQFVWWKNQQIKMGDQIYKPTAANGTAKNEKLTYSHLYNKISEEFVILENGMENNIILHSKTPEMAALSANSAMEFSHFIPLQDNWKVMNAEGQQMASDFSSSNFSIQLSDSNSNIYFGKTIVFDHAISRDEAMKLHFPAEKLTPTEKTDLDQHALMISYQIKFVNGGMQVTTALPATWLKANYRSFPITIDPEVTITPSAATGSFYGPLTHWYGYQRHANVYLQSEIGVYGTITDIEYNSTNAGTAGSRPTKVYMKTTPGSVLAAGAWNSAAYTGGATLCLDGNTDQGNTPGWKKLTLTTPFNYNQDNLVVMVYDAWGGSGATKYYNQSNATAYANRQAFKRSDTTDPGDASALALESRVSEIRITYIPTTACTTLPSSISATSSATAVCPNASFTLTASGLPIESGLSVQWQQSVNGGTTWTDLGTPQTGANYTVTAGITANTQFRAVVTCVPSSAQVTSSEVIVTVKPIAQCYCTNAIPFQCNDGDLITNVTIGTINNNSGCSTATGGYSDYTTSGPTTDLMKGATVPISVTVGPSGDGWLYESVGAWIDYNQNGVFEESELTVIGTGLNQAINGNINIPTTALLGPTRMRVMVLASQNPVSQAYACGPIATNNPFGEMEDYTVNIVSTMATNEASGMKAVQIYPNPANTELSVDLANQNNGSLEIFTTDGRLVTGYDLTAKVNKLNVSKLAPGMYMVKITSPDGVVTKKLVKK</sequence>
<reference evidence="4 5" key="1">
    <citation type="journal article" date="2004" name="Int. J. Syst. Evol. Microbiol.">
        <title>Kaistella koreensis gen. nov., sp. nov., a novel member of the Chryseobacterium-Bergeyella-Riemerella branch.</title>
        <authorList>
            <person name="Kim M.K."/>
            <person name="Im W.T."/>
            <person name="Shin Y.K."/>
            <person name="Lim J.H."/>
            <person name="Kim S.H."/>
            <person name="Lee B.C."/>
            <person name="Park M.Y."/>
            <person name="Lee K.Y."/>
            <person name="Lee S.T."/>
        </authorList>
    </citation>
    <scope>NUCLEOTIDE SEQUENCE [LARGE SCALE GENOMIC DNA]</scope>
    <source>
        <strain evidence="4 5">CCUG 49689</strain>
    </source>
</reference>
<evidence type="ECO:0000259" key="2">
    <source>
        <dbReference type="Pfam" id="PF18962"/>
    </source>
</evidence>
<dbReference type="PATRIC" id="fig|1304281.5.peg.499"/>
<evidence type="ECO:0000256" key="1">
    <source>
        <dbReference type="ARBA" id="ARBA00022729"/>
    </source>
</evidence>
<evidence type="ECO:0000259" key="3">
    <source>
        <dbReference type="Pfam" id="PF20009"/>
    </source>
</evidence>
<dbReference type="InterPro" id="IPR026444">
    <property type="entry name" value="Secre_tail"/>
</dbReference>